<dbReference type="Proteomes" id="UP000034684">
    <property type="component" value="Unassembled WGS sequence"/>
</dbReference>
<comment type="caution">
    <text evidence="2">The sequence shown here is derived from an EMBL/GenBank/DDBJ whole genome shotgun (WGS) entry which is preliminary data.</text>
</comment>
<keyword evidence="1" id="KW-0472">Membrane</keyword>
<protein>
    <submittedName>
        <fullName evidence="2">Uncharacterized protein</fullName>
    </submittedName>
</protein>
<keyword evidence="1" id="KW-1133">Transmembrane helix</keyword>
<accession>A0A0G1RKS5</accession>
<sequence length="89" mass="10249">MTRTIKKLVILYIFPGHFFYPIIFAIVIIKTSTPIAGIWEYLAAAVSLLFGFIYAFFGIMHIHAAIKSGKGFVEYNRDYITDELERIEL</sequence>
<dbReference type="EMBL" id="LCNN01000006">
    <property type="protein sequence ID" value="KKU57672.1"/>
    <property type="molecule type" value="Genomic_DNA"/>
</dbReference>
<reference evidence="2 3" key="1">
    <citation type="journal article" date="2015" name="Nature">
        <title>rRNA introns, odd ribosomes, and small enigmatic genomes across a large radiation of phyla.</title>
        <authorList>
            <person name="Brown C.T."/>
            <person name="Hug L.A."/>
            <person name="Thomas B.C."/>
            <person name="Sharon I."/>
            <person name="Castelle C.J."/>
            <person name="Singh A."/>
            <person name="Wilkins M.J."/>
            <person name="Williams K.H."/>
            <person name="Banfield J.F."/>
        </authorList>
    </citation>
    <scope>NUCLEOTIDE SEQUENCE [LARGE SCALE GENOMIC DNA]</scope>
</reference>
<organism evidence="2 3">
    <name type="scientific">candidate division WWE3 bacterium GW2011_GWB1_47_11</name>
    <dbReference type="NCBI Taxonomy" id="1619117"/>
    <lineage>
        <taxon>Bacteria</taxon>
        <taxon>Katanobacteria</taxon>
    </lineage>
</organism>
<feature type="transmembrane region" description="Helical" evidence="1">
    <location>
        <begin position="9"/>
        <end position="29"/>
    </location>
</feature>
<dbReference type="AlphaFoldDB" id="A0A0G1RKS5"/>
<proteinExistence type="predicted"/>
<name>A0A0G1RKS5_UNCKA</name>
<keyword evidence="1" id="KW-0812">Transmembrane</keyword>
<gene>
    <name evidence="2" type="ORF">UX79_C0006G0008</name>
</gene>
<evidence type="ECO:0000256" key="1">
    <source>
        <dbReference type="SAM" id="Phobius"/>
    </source>
</evidence>
<evidence type="ECO:0000313" key="2">
    <source>
        <dbReference type="EMBL" id="KKU57672.1"/>
    </source>
</evidence>
<feature type="transmembrane region" description="Helical" evidence="1">
    <location>
        <begin position="41"/>
        <end position="60"/>
    </location>
</feature>
<evidence type="ECO:0000313" key="3">
    <source>
        <dbReference type="Proteomes" id="UP000034684"/>
    </source>
</evidence>